<proteinExistence type="predicted"/>
<dbReference type="OrthoDB" id="6287422at2759"/>
<sequence>MDIGELLILFECDQPQFSVIRRVTLKVLISFFYRHLSPLHYLESQGKSKFCGFSPKLDLSENVRHSSTEGRDDTPHFSPYELAPDLVRSGDRLLALATLSSPTERHASHGGFTCAPTLDSACVEPKYDKPFGSDLQHDDRISVNGSLGSPLPQSTHRLHPYINAAAFRIRQHRNGCRSWSSMFTDFFQPDERKCLSDKQLLEYELLTLSEPQISHSKHAFFPHQNTTQSHCSSLEECNELRFSARTHSQLTSLYQLNYFNDIYDDDFSGNLGKEEPLVVAPDSSSYLPVFTSSTPSRGFSPTGMYAELREDEIQLCSCSSHILTSHFNDIFGNSHTTLFSVEELDPFLFMLDSVGSPWKCQVHFAHLPSLFSWPPIDHEFIGELNSYFLIPFERVHSTIGDQSPHEILQITKPLSRTSTTRITESPVHSPAKPIAGGIGKFQFIIFF</sequence>
<dbReference type="Proteomes" id="UP000699462">
    <property type="component" value="Unassembled WGS sequence"/>
</dbReference>
<evidence type="ECO:0000313" key="1">
    <source>
        <dbReference type="EMBL" id="KAF8564243.1"/>
    </source>
</evidence>
<gene>
    <name evidence="1" type="ORF">P879_10433</name>
</gene>
<comment type="caution">
    <text evidence="1">The sequence shown here is derived from an EMBL/GenBank/DDBJ whole genome shotgun (WGS) entry which is preliminary data.</text>
</comment>
<keyword evidence="2" id="KW-1185">Reference proteome</keyword>
<protein>
    <submittedName>
        <fullName evidence="1">Uncharacterized protein</fullName>
    </submittedName>
</protein>
<dbReference type="AlphaFoldDB" id="A0A8T0D8S4"/>
<organism evidence="1 2">
    <name type="scientific">Paragonimus westermani</name>
    <dbReference type="NCBI Taxonomy" id="34504"/>
    <lineage>
        <taxon>Eukaryota</taxon>
        <taxon>Metazoa</taxon>
        <taxon>Spiralia</taxon>
        <taxon>Lophotrochozoa</taxon>
        <taxon>Platyhelminthes</taxon>
        <taxon>Trematoda</taxon>
        <taxon>Digenea</taxon>
        <taxon>Plagiorchiida</taxon>
        <taxon>Troglotremata</taxon>
        <taxon>Troglotrematidae</taxon>
        <taxon>Paragonimus</taxon>
    </lineage>
</organism>
<evidence type="ECO:0000313" key="2">
    <source>
        <dbReference type="Proteomes" id="UP000699462"/>
    </source>
</evidence>
<accession>A0A8T0D8S4</accession>
<dbReference type="EMBL" id="JTDF01009227">
    <property type="protein sequence ID" value="KAF8564243.1"/>
    <property type="molecule type" value="Genomic_DNA"/>
</dbReference>
<name>A0A8T0D8S4_9TREM</name>
<reference evidence="1 2" key="1">
    <citation type="submission" date="2019-07" db="EMBL/GenBank/DDBJ databases">
        <title>Annotation for the trematode Paragonimus westermani.</title>
        <authorList>
            <person name="Choi Y.-J."/>
        </authorList>
    </citation>
    <scope>NUCLEOTIDE SEQUENCE [LARGE SCALE GENOMIC DNA]</scope>
    <source>
        <strain evidence="1">180907_Pwestermani</strain>
    </source>
</reference>